<dbReference type="SUPFAM" id="SSF103647">
    <property type="entry name" value="TSP type-3 repeat"/>
    <property type="match status" value="2"/>
</dbReference>
<dbReference type="Gene3D" id="2.120.10.30">
    <property type="entry name" value="TolB, C-terminal domain"/>
    <property type="match status" value="1"/>
</dbReference>
<keyword evidence="1 3" id="KW-0732">Signal</keyword>
<comment type="caution">
    <text evidence="4">The sequence shown here is derived from an EMBL/GenBank/DDBJ whole genome shotgun (WGS) entry which is preliminary data.</text>
</comment>
<protein>
    <submittedName>
        <fullName evidence="4">WD40 domain-containing protein</fullName>
    </submittedName>
</protein>
<dbReference type="RefSeq" id="WP_035233510.1">
    <property type="nucleotide sequence ID" value="NZ_ARXV01000010.1"/>
</dbReference>
<dbReference type="Gene3D" id="4.10.1080.10">
    <property type="entry name" value="TSP type-3 repeat"/>
    <property type="match status" value="1"/>
</dbReference>
<dbReference type="AlphaFoldDB" id="A0A095TPE8"/>
<reference evidence="4 5" key="1">
    <citation type="submission" date="2012-09" db="EMBL/GenBank/DDBJ databases">
        <title>Genome Sequence of alkane-degrading Bacterium Alcanivorax sp. 19-m-6.</title>
        <authorList>
            <person name="Lai Q."/>
            <person name="Shao Z."/>
        </authorList>
    </citation>
    <scope>NUCLEOTIDE SEQUENCE [LARGE SCALE GENOMIC DNA]</scope>
    <source>
        <strain evidence="4 5">19-m-6</strain>
    </source>
</reference>
<feature type="chain" id="PRO_5001911649" evidence="3">
    <location>
        <begin position="23"/>
        <end position="585"/>
    </location>
</feature>
<keyword evidence="5" id="KW-1185">Reference proteome</keyword>
<dbReference type="InterPro" id="IPR018247">
    <property type="entry name" value="EF_Hand_1_Ca_BS"/>
</dbReference>
<dbReference type="SUPFAM" id="SSF69304">
    <property type="entry name" value="Tricorn protease N-terminal domain"/>
    <property type="match status" value="1"/>
</dbReference>
<dbReference type="PROSITE" id="PS00018">
    <property type="entry name" value="EF_HAND_1"/>
    <property type="match status" value="1"/>
</dbReference>
<dbReference type="eggNOG" id="COG0823">
    <property type="taxonomic scope" value="Bacteria"/>
</dbReference>
<organism evidence="4 5">
    <name type="scientific">Alcanivorax nanhaiticus</name>
    <dbReference type="NCBI Taxonomy" id="1177154"/>
    <lineage>
        <taxon>Bacteria</taxon>
        <taxon>Pseudomonadati</taxon>
        <taxon>Pseudomonadota</taxon>
        <taxon>Gammaproteobacteria</taxon>
        <taxon>Oceanospirillales</taxon>
        <taxon>Alcanivoracaceae</taxon>
        <taxon>Alcanivorax</taxon>
    </lineage>
</organism>
<evidence type="ECO:0000256" key="3">
    <source>
        <dbReference type="SAM" id="SignalP"/>
    </source>
</evidence>
<dbReference type="EMBL" id="ARXV01000010">
    <property type="protein sequence ID" value="KGD64278.1"/>
    <property type="molecule type" value="Genomic_DNA"/>
</dbReference>
<evidence type="ECO:0000313" key="4">
    <source>
        <dbReference type="EMBL" id="KGD64278.1"/>
    </source>
</evidence>
<dbReference type="STRING" id="1177154.Y5S_02580"/>
<dbReference type="GO" id="GO:0007155">
    <property type="term" value="P:cell adhesion"/>
    <property type="evidence" value="ECO:0007669"/>
    <property type="project" value="InterPro"/>
</dbReference>
<dbReference type="PATRIC" id="fig|1177154.3.peg.2618"/>
<dbReference type="eggNOG" id="COG3391">
    <property type="taxonomic scope" value="Bacteria"/>
</dbReference>
<accession>A0A095TPE8</accession>
<dbReference type="InterPro" id="IPR011042">
    <property type="entry name" value="6-blade_b-propeller_TolB-like"/>
</dbReference>
<evidence type="ECO:0000313" key="5">
    <source>
        <dbReference type="Proteomes" id="UP000029444"/>
    </source>
</evidence>
<name>A0A095TPE8_9GAMM</name>
<dbReference type="Pfam" id="PF02412">
    <property type="entry name" value="TSP_3"/>
    <property type="match status" value="4"/>
</dbReference>
<dbReference type="Pfam" id="PF07676">
    <property type="entry name" value="PD40"/>
    <property type="match status" value="1"/>
</dbReference>
<dbReference type="InterPro" id="IPR011659">
    <property type="entry name" value="WD40"/>
</dbReference>
<sequence>MNAVTCKARRLASLLVLVTLLAGCDSWDPLGWLDLDSREHHPDTDGDGVFNHNDNCVEVVNAGQQDLDQDGLGDVCDPDQDGDGILDSWELSFGLDPGNPADAALDIDHDGLTALQEYQLGSSPLIADMDSDSVLDGADNCLLVVNVDQLDLDDDSRGDACDADIDGDGVSNEDEIYQGSNPYDGSETHTPATLTRLSRNQAGLPANGYSHSPALSADAGVVAFVSSATDLTAGDNNGWVDVFVLDIASGVLRRASEASLAGGNDDSLLPVVSADGLVVAFHSKASNLVPGDANGQQDVFVLDRVSGLLSLGNVSSEGAQAASFPSTLADLNGDGSQVFFNSNARNLAAGVGQFKHFLYCHDRVTGNTGFSPSSNGGSVADDSSWVAFESAETSLVRNDDNDARDIFLFDMNARETIKVSRTAIDPNADSDSFRPHISSAGDYVVFESDASDLVPNDTNNKRDIFLYQVVDKTIERVSLTWDGKQANGNSYRASVSSDGRYIAYASDASNLVQYDYNGVRDVFIYDRLLHYVRRVSVSESGQQADRESGQPRIADDGRCVVFVSSASALDALGDNQQRDVYRYCR</sequence>
<dbReference type="Proteomes" id="UP000029444">
    <property type="component" value="Unassembled WGS sequence"/>
</dbReference>
<keyword evidence="2" id="KW-0106">Calcium</keyword>
<dbReference type="PANTHER" id="PTHR10199">
    <property type="entry name" value="THROMBOSPONDIN"/>
    <property type="match status" value="1"/>
</dbReference>
<dbReference type="InterPro" id="IPR028974">
    <property type="entry name" value="TSP_type-3_rpt"/>
</dbReference>
<evidence type="ECO:0000256" key="1">
    <source>
        <dbReference type="ARBA" id="ARBA00022729"/>
    </source>
</evidence>
<gene>
    <name evidence="4" type="ORF">Y5S_02580</name>
</gene>
<evidence type="ECO:0000256" key="2">
    <source>
        <dbReference type="ARBA" id="ARBA00022837"/>
    </source>
</evidence>
<dbReference type="InterPro" id="IPR003367">
    <property type="entry name" value="Thrombospondin_3-like_rpt"/>
</dbReference>
<feature type="signal peptide" evidence="3">
    <location>
        <begin position="1"/>
        <end position="22"/>
    </location>
</feature>
<dbReference type="GO" id="GO:0005509">
    <property type="term" value="F:calcium ion binding"/>
    <property type="evidence" value="ECO:0007669"/>
    <property type="project" value="InterPro"/>
</dbReference>
<proteinExistence type="predicted"/>
<dbReference type="PROSITE" id="PS51257">
    <property type="entry name" value="PROKAR_LIPOPROTEIN"/>
    <property type="match status" value="1"/>
</dbReference>